<dbReference type="PROSITE" id="PS51645">
    <property type="entry name" value="PHR_CRY_ALPHA_BETA"/>
    <property type="match status" value="1"/>
</dbReference>
<feature type="binding site" evidence="4">
    <location>
        <position position="350"/>
    </location>
    <ligand>
        <name>FAD</name>
        <dbReference type="ChEBI" id="CHEBI:57692"/>
    </ligand>
</feature>
<feature type="binding site" evidence="4">
    <location>
        <position position="298"/>
    </location>
    <ligand>
        <name>FAD</name>
        <dbReference type="ChEBI" id="CHEBI:57692"/>
    </ligand>
</feature>
<feature type="domain" description="Photolyase/cryptochrome alpha/beta" evidence="6">
    <location>
        <begin position="56"/>
        <end position="194"/>
    </location>
</feature>
<name>A0A6A6Q183_9PEZI</name>
<feature type="binding site" evidence="4">
    <location>
        <begin position="310"/>
        <end position="314"/>
    </location>
    <ligand>
        <name>FAD</name>
        <dbReference type="ChEBI" id="CHEBI:57692"/>
    </ligand>
</feature>
<proteinExistence type="inferred from homology"/>
<dbReference type="SUPFAM" id="SSF52425">
    <property type="entry name" value="Cryptochrome/photolyase, N-terminal domain"/>
    <property type="match status" value="1"/>
</dbReference>
<evidence type="ECO:0000256" key="3">
    <source>
        <dbReference type="ARBA" id="ARBA00022827"/>
    </source>
</evidence>
<accession>A0A6A6Q183</accession>
<dbReference type="PANTHER" id="PTHR11455">
    <property type="entry name" value="CRYPTOCHROME"/>
    <property type="match status" value="1"/>
</dbReference>
<evidence type="ECO:0000313" key="7">
    <source>
        <dbReference type="EMBL" id="KAF2486015.1"/>
    </source>
</evidence>
<evidence type="ECO:0000256" key="2">
    <source>
        <dbReference type="ARBA" id="ARBA00022630"/>
    </source>
</evidence>
<gene>
    <name evidence="7" type="ORF">BDY17DRAFT_320849</name>
</gene>
<dbReference type="RefSeq" id="XP_033592584.1">
    <property type="nucleotide sequence ID" value="XM_033736513.1"/>
</dbReference>
<dbReference type="EMBL" id="MU001632">
    <property type="protein sequence ID" value="KAF2486015.1"/>
    <property type="molecule type" value="Genomic_DNA"/>
</dbReference>
<reference evidence="7" key="1">
    <citation type="journal article" date="2020" name="Stud. Mycol.">
        <title>101 Dothideomycetes genomes: a test case for predicting lifestyles and emergence of pathogens.</title>
        <authorList>
            <person name="Haridas S."/>
            <person name="Albert R."/>
            <person name="Binder M."/>
            <person name="Bloem J."/>
            <person name="Labutti K."/>
            <person name="Salamov A."/>
            <person name="Andreopoulos B."/>
            <person name="Baker S."/>
            <person name="Barry K."/>
            <person name="Bills G."/>
            <person name="Bluhm B."/>
            <person name="Cannon C."/>
            <person name="Castanera R."/>
            <person name="Culley D."/>
            <person name="Daum C."/>
            <person name="Ezra D."/>
            <person name="Gonzalez J."/>
            <person name="Henrissat B."/>
            <person name="Kuo A."/>
            <person name="Liang C."/>
            <person name="Lipzen A."/>
            <person name="Lutzoni F."/>
            <person name="Magnuson J."/>
            <person name="Mondo S."/>
            <person name="Nolan M."/>
            <person name="Ohm R."/>
            <person name="Pangilinan J."/>
            <person name="Park H.-J."/>
            <person name="Ramirez L."/>
            <person name="Alfaro M."/>
            <person name="Sun H."/>
            <person name="Tritt A."/>
            <person name="Yoshinaga Y."/>
            <person name="Zwiers L.-H."/>
            <person name="Turgeon B."/>
            <person name="Goodwin S."/>
            <person name="Spatafora J."/>
            <person name="Crous P."/>
            <person name="Grigoriev I."/>
        </authorList>
    </citation>
    <scope>NUCLEOTIDE SEQUENCE</scope>
    <source>
        <strain evidence="7">CBS 113389</strain>
    </source>
</reference>
<evidence type="ECO:0000256" key="5">
    <source>
        <dbReference type="SAM" id="MobiDB-lite"/>
    </source>
</evidence>
<organism evidence="7 8">
    <name type="scientific">Neohortaea acidophila</name>
    <dbReference type="NCBI Taxonomy" id="245834"/>
    <lineage>
        <taxon>Eukaryota</taxon>
        <taxon>Fungi</taxon>
        <taxon>Dikarya</taxon>
        <taxon>Ascomycota</taxon>
        <taxon>Pezizomycotina</taxon>
        <taxon>Dothideomycetes</taxon>
        <taxon>Dothideomycetidae</taxon>
        <taxon>Mycosphaerellales</taxon>
        <taxon>Teratosphaeriaceae</taxon>
        <taxon>Neohortaea</taxon>
    </lineage>
</organism>
<dbReference type="Proteomes" id="UP000799767">
    <property type="component" value="Unassembled WGS sequence"/>
</dbReference>
<dbReference type="AlphaFoldDB" id="A0A6A6Q183"/>
<dbReference type="Gene3D" id="3.40.50.620">
    <property type="entry name" value="HUPs"/>
    <property type="match status" value="1"/>
</dbReference>
<evidence type="ECO:0000256" key="4">
    <source>
        <dbReference type="PIRSR" id="PIRSR602081-1"/>
    </source>
</evidence>
<dbReference type="GO" id="GO:0005634">
    <property type="term" value="C:nucleus"/>
    <property type="evidence" value="ECO:0007669"/>
    <property type="project" value="TreeGrafter"/>
</dbReference>
<keyword evidence="2 4" id="KW-0285">Flavoprotein</keyword>
<dbReference type="Gene3D" id="1.10.579.10">
    <property type="entry name" value="DNA Cyclobutane Dipyrimidine Photolyase, subunit A, domain 3"/>
    <property type="match status" value="1"/>
</dbReference>
<dbReference type="SUPFAM" id="SSF48173">
    <property type="entry name" value="Cryptochrome/photolyase FAD-binding domain"/>
    <property type="match status" value="1"/>
</dbReference>
<comment type="similarity">
    <text evidence="1">Belongs to the DNA photolyase class-1 family.</text>
</comment>
<dbReference type="PANTHER" id="PTHR11455:SF18">
    <property type="entry name" value="SI:CH1073-390K14.1"/>
    <property type="match status" value="1"/>
</dbReference>
<keyword evidence="3 4" id="KW-0274">FAD</keyword>
<keyword evidence="7" id="KW-0456">Lyase</keyword>
<keyword evidence="8" id="KW-1185">Reference proteome</keyword>
<feature type="binding site" evidence="4">
    <location>
        <begin position="451"/>
        <end position="453"/>
    </location>
    <ligand>
        <name>FAD</name>
        <dbReference type="ChEBI" id="CHEBI:57692"/>
    </ligand>
</feature>
<dbReference type="PRINTS" id="PR00147">
    <property type="entry name" value="DNAPHOTLYASE"/>
</dbReference>
<sequence>MAPKRKKQARSNSATEEDPALKRPTPKRAKEIDANTPYDQLDELLEKNNSDHKPRNVLHWFRSKDLRQEDNKALHQASQKAKEGSGSLITMYLHSPKDLEWHGTSPARIDFLLESLRILQKQLEDKHIPLTVVEVPERNQKTEKVLQFVKDNNVSHIYANMEYEVDELRRDITVAKAVQAAQDLSFEVLHDQTAMEPTLLTTNAGGPIQVFTPYHKAWLSETKANPSHYDTVPAPEANDKSTASSLKKLFGSAIPDLPETKNFASKDEQNRLRKLWPPGHEAGMQRLDHFLNKKVSQYAAHRIEPAKDNSSRLSPYFSAGIISVREVLQATQKWNKGAHFDDGDVGVDSWVREIVFREFYRHMMIIKPHGSMNMPQNLKFDFVQWEEDEEGWEKWCEGKTGVPFVDAGMRQLNHEAYMHNRLRMNTASYLRGNLLIDYRRGERYFAEHLVDWDMSNNTNGWEPNYTMFNPITQAEKCDKNGDYIRKWVPELKDVPGKAIFAPYDRLSKEEFQKLGYPEPHVNFDETAQRAKERYKRDLHSADI</sequence>
<dbReference type="Gene3D" id="1.25.40.80">
    <property type="match status" value="1"/>
</dbReference>
<dbReference type="Pfam" id="PF03441">
    <property type="entry name" value="FAD_binding_7"/>
    <property type="match status" value="1"/>
</dbReference>
<evidence type="ECO:0000259" key="6">
    <source>
        <dbReference type="PROSITE" id="PS51645"/>
    </source>
</evidence>
<dbReference type="GeneID" id="54477515"/>
<dbReference type="GO" id="GO:0005737">
    <property type="term" value="C:cytoplasm"/>
    <property type="evidence" value="ECO:0007669"/>
    <property type="project" value="TreeGrafter"/>
</dbReference>
<evidence type="ECO:0000313" key="8">
    <source>
        <dbReference type="Proteomes" id="UP000799767"/>
    </source>
</evidence>
<dbReference type="OrthoDB" id="435881at2759"/>
<dbReference type="InterPro" id="IPR002081">
    <property type="entry name" value="Cryptochrome/DNA_photolyase_1"/>
</dbReference>
<dbReference type="InterPro" id="IPR036134">
    <property type="entry name" value="Crypto/Photolyase_FAD-like_sf"/>
</dbReference>
<dbReference type="GO" id="GO:0071949">
    <property type="term" value="F:FAD binding"/>
    <property type="evidence" value="ECO:0007669"/>
    <property type="project" value="TreeGrafter"/>
</dbReference>
<comment type="cofactor">
    <cofactor evidence="4">
        <name>FAD</name>
        <dbReference type="ChEBI" id="CHEBI:57692"/>
    </cofactor>
    <text evidence="4">Binds 1 FAD per subunit.</text>
</comment>
<feature type="binding site" evidence="4">
    <location>
        <begin position="353"/>
        <end position="360"/>
    </location>
    <ligand>
        <name>FAD</name>
        <dbReference type="ChEBI" id="CHEBI:57692"/>
    </ligand>
</feature>
<dbReference type="InterPro" id="IPR036155">
    <property type="entry name" value="Crypto/Photolyase_N_sf"/>
</dbReference>
<dbReference type="GO" id="GO:0003904">
    <property type="term" value="F:deoxyribodipyrimidine photo-lyase activity"/>
    <property type="evidence" value="ECO:0007669"/>
    <property type="project" value="TreeGrafter"/>
</dbReference>
<feature type="region of interest" description="Disordered" evidence="5">
    <location>
        <begin position="1"/>
        <end position="40"/>
    </location>
</feature>
<dbReference type="InterPro" id="IPR014729">
    <property type="entry name" value="Rossmann-like_a/b/a_fold"/>
</dbReference>
<dbReference type="Pfam" id="PF00875">
    <property type="entry name" value="DNA_photolyase"/>
    <property type="match status" value="1"/>
</dbReference>
<dbReference type="GO" id="GO:0032922">
    <property type="term" value="P:circadian regulation of gene expression"/>
    <property type="evidence" value="ECO:0007669"/>
    <property type="project" value="TreeGrafter"/>
</dbReference>
<dbReference type="InterPro" id="IPR005101">
    <property type="entry name" value="Cryptochr/Photolyase_FAD-bd"/>
</dbReference>
<dbReference type="GO" id="GO:0043153">
    <property type="term" value="P:entrainment of circadian clock by photoperiod"/>
    <property type="evidence" value="ECO:0007669"/>
    <property type="project" value="TreeGrafter"/>
</dbReference>
<dbReference type="GO" id="GO:0003677">
    <property type="term" value="F:DNA binding"/>
    <property type="evidence" value="ECO:0007669"/>
    <property type="project" value="TreeGrafter"/>
</dbReference>
<evidence type="ECO:0000256" key="1">
    <source>
        <dbReference type="ARBA" id="ARBA00005862"/>
    </source>
</evidence>
<dbReference type="InterPro" id="IPR006050">
    <property type="entry name" value="DNA_photolyase_N"/>
</dbReference>
<protein>
    <submittedName>
        <fullName evidence="7">DNA photolyase, FAD-binding/Cryptochrome</fullName>
    </submittedName>
</protein>